<organism evidence="1 2">
    <name type="scientific">Nematocida parisii (strain ERTm3)</name>
    <name type="common">Nematode killer fungus</name>
    <dbReference type="NCBI Taxonomy" id="935791"/>
    <lineage>
        <taxon>Eukaryota</taxon>
        <taxon>Fungi</taxon>
        <taxon>Fungi incertae sedis</taxon>
        <taxon>Microsporidia</taxon>
        <taxon>Nematocida</taxon>
    </lineage>
</organism>
<gene>
    <name evidence="1" type="ORF">NEQG_02400</name>
</gene>
<dbReference type="AlphaFoldDB" id="I3EE72"/>
<dbReference type="OMA" id="RYMSQWN"/>
<dbReference type="InParanoid" id="I3EE72"/>
<name>I3EE72_NEMP3</name>
<protein>
    <submittedName>
        <fullName evidence="1">Uncharacterized protein</fullName>
    </submittedName>
</protein>
<proteinExistence type="predicted"/>
<evidence type="ECO:0000313" key="1">
    <source>
        <dbReference type="EMBL" id="EIJ87519.1"/>
    </source>
</evidence>
<dbReference type="VEuPathDB" id="MicrosporidiaDB:NEQG_02400"/>
<dbReference type="OrthoDB" id="2186732at2759"/>
<accession>I3EE72</accession>
<sequence>MTEFIGFGKVLRRCKLDGIIGLVVGSPSQLEIRNTRAMEILRGMMKQPENSGLTTYMQIEWEFLKAREKYLKTGKLKSSLLKRALHIAKDKCGGDSDFVQFIDLRCKAYTAYANVKTDKEIIKQMNEIVEKVSIKPVRNTLLTEMAPSAEYSYTFEGVPLVFHDEDIMKQFKEMNYKNVIRKLRGKSDFDSMIVAAVARVEKFRDGMQRLEKQNDKTSKKTLLRYMSQWNSIYTTTIDLFSANYMDEDYLHKINKEISYIPQNSSILFHPVTYDISSLYVDMPQETPTRSAGLSGMLSRMSLFRR</sequence>
<evidence type="ECO:0000313" key="2">
    <source>
        <dbReference type="Proteomes" id="UP000002872"/>
    </source>
</evidence>
<dbReference type="EMBL" id="GL870882">
    <property type="protein sequence ID" value="EIJ87519.1"/>
    <property type="molecule type" value="Genomic_DNA"/>
</dbReference>
<dbReference type="HOGENOM" id="CLU_912445_0_0_1"/>
<keyword evidence="2" id="KW-1185">Reference proteome</keyword>
<dbReference type="Proteomes" id="UP000002872">
    <property type="component" value="Unassembled WGS sequence"/>
</dbReference>
<reference evidence="1" key="1">
    <citation type="submission" date="2011-01" db="EMBL/GenBank/DDBJ databases">
        <title>The Genome Sequence of Nematocida parisii strain ERTm3.</title>
        <authorList>
            <consortium name="The Broad Institute Genome Sequencing Platform"/>
            <consortium name="The Broad Institute Genome Sequencing Center for Infectious Disease"/>
            <person name="Cuomo C."/>
            <person name="Troemel E."/>
            <person name="Young S.K."/>
            <person name="Zeng Q."/>
            <person name="Gargeya S."/>
            <person name="Fitzgerald M."/>
            <person name="Haas B."/>
            <person name="Abouelleil A."/>
            <person name="Alvarado L."/>
            <person name="Arachchi H.M."/>
            <person name="Berlin A."/>
            <person name="Chapman S.B."/>
            <person name="Gearin G."/>
            <person name="Goldberg J."/>
            <person name="Griggs A."/>
            <person name="Gujja S."/>
            <person name="Hansen M."/>
            <person name="Heiman D."/>
            <person name="Howarth C."/>
            <person name="Larimer J."/>
            <person name="Lui A."/>
            <person name="MacDonald P.J.P."/>
            <person name="McCowen C."/>
            <person name="Montmayeur A."/>
            <person name="Murphy C."/>
            <person name="Neiman D."/>
            <person name="Pearson M."/>
            <person name="Priest M."/>
            <person name="Roberts A."/>
            <person name="Saif S."/>
            <person name="Shea T."/>
            <person name="Sisk P."/>
            <person name="Stolte C."/>
            <person name="Sykes S."/>
            <person name="Wortman J."/>
            <person name="Nusbaum C."/>
            <person name="Birren B."/>
        </authorList>
    </citation>
    <scope>NUCLEOTIDE SEQUENCE</scope>
    <source>
        <strain evidence="1">ERTm3</strain>
    </source>
</reference>